<dbReference type="InterPro" id="IPR011010">
    <property type="entry name" value="DNA_brk_join_enz"/>
</dbReference>
<keyword evidence="4" id="KW-1185">Reference proteome</keyword>
<dbReference type="Pfam" id="PF12835">
    <property type="entry name" value="Integrase_1"/>
    <property type="match status" value="1"/>
</dbReference>
<dbReference type="InterPro" id="IPR024456">
    <property type="entry name" value="Integrase_catalytic_putative"/>
</dbReference>
<dbReference type="InterPro" id="IPR024457">
    <property type="entry name" value="Putative_integrase_N"/>
</dbReference>
<name>A0A1G5FT99_LEGMI</name>
<comment type="caution">
    <text evidence="3">The sequence shown here is derived from an EMBL/GenBank/DDBJ whole genome shotgun (WGS) entry which is preliminary data.</text>
</comment>
<feature type="domain" description="Integrase catalytic" evidence="2">
    <location>
        <begin position="123"/>
        <end position="237"/>
    </location>
</feature>
<reference evidence="3 4" key="1">
    <citation type="submission" date="2016-10" db="EMBL/GenBank/DDBJ databases">
        <authorList>
            <person name="Varghese N."/>
            <person name="Submissions S."/>
        </authorList>
    </citation>
    <scope>NUCLEOTIDE SEQUENCE [LARGE SCALE GENOMIC DNA]</scope>
    <source>
        <strain evidence="3 4">ATCC 33218</strain>
    </source>
</reference>
<dbReference type="SUPFAM" id="SSF56349">
    <property type="entry name" value="DNA breaking-rejoining enzymes"/>
    <property type="match status" value="1"/>
</dbReference>
<evidence type="ECO:0000313" key="4">
    <source>
        <dbReference type="Proteomes" id="UP000182998"/>
    </source>
</evidence>
<dbReference type="Proteomes" id="UP000182998">
    <property type="component" value="Unassembled WGS sequence"/>
</dbReference>
<gene>
    <name evidence="3" type="ORF">SAMN02982997_01675</name>
</gene>
<evidence type="ECO:0000259" key="1">
    <source>
        <dbReference type="Pfam" id="PF12834"/>
    </source>
</evidence>
<proteinExistence type="predicted"/>
<feature type="domain" description="Putative integrase N-terminal" evidence="1">
    <location>
        <begin position="24"/>
        <end position="88"/>
    </location>
</feature>
<evidence type="ECO:0000259" key="2">
    <source>
        <dbReference type="Pfam" id="PF12835"/>
    </source>
</evidence>
<sequence length="245" mass="28729">MSKTKLKNAQYSINGCVKKVHKYSHASRADMKHMLNRCIKDLHELGYMLTHIKGLKPKHIHILVEHWQKQNKNPATIKNYMAKLRKVASLLNKPDLVKSNTDSYQISRRNYAPQYNKAITHVDFSKCQDPMIRLSLEAQFLFGLRREESMKLVLSETWQGARLIIKPSWTKGGIGRDFKLTNEEQRQWLIKATNQIPTGHSLIPKEKSYKSHLAHYYQVTKEMGLSKCHGLRHAYAQRRYLERNY</sequence>
<dbReference type="Pfam" id="PF12834">
    <property type="entry name" value="Phage_int_SAM_2"/>
    <property type="match status" value="1"/>
</dbReference>
<dbReference type="EMBL" id="FMVN01000007">
    <property type="protein sequence ID" value="SCY41808.1"/>
    <property type="molecule type" value="Genomic_DNA"/>
</dbReference>
<accession>A0A1G5FT99</accession>
<protein>
    <submittedName>
        <fullName evidence="3">Integrase</fullName>
    </submittedName>
</protein>
<organism evidence="3 4">
    <name type="scientific">Legionella micdadei</name>
    <name type="common">Tatlockia micdadei</name>
    <dbReference type="NCBI Taxonomy" id="451"/>
    <lineage>
        <taxon>Bacteria</taxon>
        <taxon>Pseudomonadati</taxon>
        <taxon>Pseudomonadota</taxon>
        <taxon>Gammaproteobacteria</taxon>
        <taxon>Legionellales</taxon>
        <taxon>Legionellaceae</taxon>
        <taxon>Legionella</taxon>
    </lineage>
</organism>
<evidence type="ECO:0000313" key="3">
    <source>
        <dbReference type="EMBL" id="SCY41808.1"/>
    </source>
</evidence>